<name>A0AA36A4B9_LACSI</name>
<dbReference type="Proteomes" id="UP001177003">
    <property type="component" value="Chromosome 9"/>
</dbReference>
<keyword evidence="3" id="KW-1185">Reference proteome</keyword>
<accession>A0AA36A4B9</accession>
<proteinExistence type="predicted"/>
<gene>
    <name evidence="2" type="ORF">LSALG_LOCUS42129</name>
</gene>
<evidence type="ECO:0000313" key="2">
    <source>
        <dbReference type="EMBL" id="CAI9303709.1"/>
    </source>
</evidence>
<protein>
    <submittedName>
        <fullName evidence="2">Uncharacterized protein</fullName>
    </submittedName>
</protein>
<reference evidence="2" key="1">
    <citation type="submission" date="2023-04" db="EMBL/GenBank/DDBJ databases">
        <authorList>
            <person name="Vijverberg K."/>
            <person name="Xiong W."/>
            <person name="Schranz E."/>
        </authorList>
    </citation>
    <scope>NUCLEOTIDE SEQUENCE</scope>
</reference>
<evidence type="ECO:0000256" key="1">
    <source>
        <dbReference type="SAM" id="MobiDB-lite"/>
    </source>
</evidence>
<dbReference type="PRINTS" id="PR01217">
    <property type="entry name" value="PRICHEXTENSN"/>
</dbReference>
<feature type="compositionally biased region" description="Basic residues" evidence="1">
    <location>
        <begin position="74"/>
        <end position="84"/>
    </location>
</feature>
<sequence length="154" mass="16820">MPIKGKKRFSLKTVDQIPLLLVEMGTKGDTSSMPTHLISLAVVIVSLSFTPSTDATYPYSSLPPPPKRSSASLTKHHYVYKSPRHPGFQKSSPPPPPPHKQHQNIISPDPPHIKPHPPTSKPPSSPNTPVHNPSPPPPPVHKSLRPPPPKKPYV</sequence>
<organism evidence="2 3">
    <name type="scientific">Lactuca saligna</name>
    <name type="common">Willowleaf lettuce</name>
    <dbReference type="NCBI Taxonomy" id="75948"/>
    <lineage>
        <taxon>Eukaryota</taxon>
        <taxon>Viridiplantae</taxon>
        <taxon>Streptophyta</taxon>
        <taxon>Embryophyta</taxon>
        <taxon>Tracheophyta</taxon>
        <taxon>Spermatophyta</taxon>
        <taxon>Magnoliopsida</taxon>
        <taxon>eudicotyledons</taxon>
        <taxon>Gunneridae</taxon>
        <taxon>Pentapetalae</taxon>
        <taxon>asterids</taxon>
        <taxon>campanulids</taxon>
        <taxon>Asterales</taxon>
        <taxon>Asteraceae</taxon>
        <taxon>Cichorioideae</taxon>
        <taxon>Cichorieae</taxon>
        <taxon>Lactucinae</taxon>
        <taxon>Lactuca</taxon>
    </lineage>
</organism>
<dbReference type="AlphaFoldDB" id="A0AA36A4B9"/>
<evidence type="ECO:0000313" key="3">
    <source>
        <dbReference type="Proteomes" id="UP001177003"/>
    </source>
</evidence>
<feature type="region of interest" description="Disordered" evidence="1">
    <location>
        <begin position="55"/>
        <end position="154"/>
    </location>
</feature>
<feature type="compositionally biased region" description="Pro residues" evidence="1">
    <location>
        <begin position="116"/>
        <end position="154"/>
    </location>
</feature>
<dbReference type="EMBL" id="OX465085">
    <property type="protein sequence ID" value="CAI9303709.1"/>
    <property type="molecule type" value="Genomic_DNA"/>
</dbReference>